<dbReference type="PROSITE" id="PS50837">
    <property type="entry name" value="NACHT"/>
    <property type="match status" value="1"/>
</dbReference>
<dbReference type="PROSITE" id="PS50088">
    <property type="entry name" value="ANK_REPEAT"/>
    <property type="match status" value="8"/>
</dbReference>
<dbReference type="InterPro" id="IPR027417">
    <property type="entry name" value="P-loop_NTPase"/>
</dbReference>
<dbReference type="PRINTS" id="PR01415">
    <property type="entry name" value="ANKYRIN"/>
</dbReference>
<dbReference type="InterPro" id="IPR056884">
    <property type="entry name" value="NPHP3-like_N"/>
</dbReference>
<keyword evidence="1" id="KW-0677">Repeat</keyword>
<feature type="compositionally biased region" description="Polar residues" evidence="4">
    <location>
        <begin position="773"/>
        <end position="786"/>
    </location>
</feature>
<dbReference type="SMART" id="SM00248">
    <property type="entry name" value="ANK"/>
    <property type="match status" value="12"/>
</dbReference>
<protein>
    <submittedName>
        <fullName evidence="6">Ankyrin repeat-containing domain protein</fullName>
    </submittedName>
</protein>
<feature type="repeat" description="ANK" evidence="3">
    <location>
        <begin position="938"/>
        <end position="964"/>
    </location>
</feature>
<evidence type="ECO:0000256" key="3">
    <source>
        <dbReference type="PROSITE-ProRule" id="PRU00023"/>
    </source>
</evidence>
<dbReference type="InterPro" id="IPR007111">
    <property type="entry name" value="NACHT_NTPase"/>
</dbReference>
<evidence type="ECO:0000256" key="4">
    <source>
        <dbReference type="SAM" id="MobiDB-lite"/>
    </source>
</evidence>
<dbReference type="Pfam" id="PF22939">
    <property type="entry name" value="WHD_GPIID"/>
    <property type="match status" value="1"/>
</dbReference>
<feature type="domain" description="NACHT" evidence="5">
    <location>
        <begin position="108"/>
        <end position="254"/>
    </location>
</feature>
<dbReference type="SUPFAM" id="SSF52540">
    <property type="entry name" value="P-loop containing nucleoside triphosphate hydrolases"/>
    <property type="match status" value="1"/>
</dbReference>
<feature type="repeat" description="ANK" evidence="3">
    <location>
        <begin position="809"/>
        <end position="841"/>
    </location>
</feature>
<dbReference type="Gene3D" id="3.40.50.300">
    <property type="entry name" value="P-loop containing nucleotide triphosphate hydrolases"/>
    <property type="match status" value="1"/>
</dbReference>
<dbReference type="AlphaFoldDB" id="A0AAN6XVG4"/>
<dbReference type="InterPro" id="IPR036770">
    <property type="entry name" value="Ankyrin_rpt-contain_sf"/>
</dbReference>
<feature type="repeat" description="ANK" evidence="3">
    <location>
        <begin position="717"/>
        <end position="749"/>
    </location>
</feature>
<feature type="region of interest" description="Disordered" evidence="4">
    <location>
        <begin position="859"/>
        <end position="882"/>
    </location>
</feature>
<feature type="compositionally biased region" description="Low complexity" evidence="4">
    <location>
        <begin position="1027"/>
        <end position="1040"/>
    </location>
</feature>
<evidence type="ECO:0000313" key="6">
    <source>
        <dbReference type="EMBL" id="KAK4207663.1"/>
    </source>
</evidence>
<gene>
    <name evidence="6" type="ORF">QBC37DRAFT_89750</name>
</gene>
<feature type="repeat" description="ANK" evidence="3">
    <location>
        <begin position="1087"/>
        <end position="1109"/>
    </location>
</feature>
<keyword evidence="2 3" id="KW-0040">ANK repeat</keyword>
<name>A0AAN6XVG4_9PEZI</name>
<evidence type="ECO:0000256" key="1">
    <source>
        <dbReference type="ARBA" id="ARBA00022737"/>
    </source>
</evidence>
<dbReference type="PANTHER" id="PTHR24198">
    <property type="entry name" value="ANKYRIN REPEAT AND PROTEIN KINASE DOMAIN-CONTAINING PROTEIN"/>
    <property type="match status" value="1"/>
</dbReference>
<dbReference type="Proteomes" id="UP001301769">
    <property type="component" value="Unassembled WGS sequence"/>
</dbReference>
<feature type="compositionally biased region" description="Polar residues" evidence="4">
    <location>
        <begin position="15"/>
        <end position="24"/>
    </location>
</feature>
<feature type="region of interest" description="Disordered" evidence="4">
    <location>
        <begin position="773"/>
        <end position="804"/>
    </location>
</feature>
<evidence type="ECO:0000259" key="5">
    <source>
        <dbReference type="PROSITE" id="PS50837"/>
    </source>
</evidence>
<dbReference type="Pfam" id="PF00023">
    <property type="entry name" value="Ank"/>
    <property type="match status" value="3"/>
</dbReference>
<accession>A0AAN6XVG4</accession>
<organism evidence="6 7">
    <name type="scientific">Rhypophila decipiens</name>
    <dbReference type="NCBI Taxonomy" id="261697"/>
    <lineage>
        <taxon>Eukaryota</taxon>
        <taxon>Fungi</taxon>
        <taxon>Dikarya</taxon>
        <taxon>Ascomycota</taxon>
        <taxon>Pezizomycotina</taxon>
        <taxon>Sordariomycetes</taxon>
        <taxon>Sordariomycetidae</taxon>
        <taxon>Sordariales</taxon>
        <taxon>Naviculisporaceae</taxon>
        <taxon>Rhypophila</taxon>
    </lineage>
</organism>
<feature type="region of interest" description="Disordered" evidence="4">
    <location>
        <begin position="1"/>
        <end position="24"/>
    </location>
</feature>
<feature type="repeat" description="ANK" evidence="3">
    <location>
        <begin position="607"/>
        <end position="639"/>
    </location>
</feature>
<dbReference type="SUPFAM" id="SSF48403">
    <property type="entry name" value="Ankyrin repeat"/>
    <property type="match status" value="2"/>
</dbReference>
<dbReference type="Gene3D" id="1.25.40.20">
    <property type="entry name" value="Ankyrin repeat-containing domain"/>
    <property type="match status" value="5"/>
</dbReference>
<feature type="repeat" description="ANK" evidence="3">
    <location>
        <begin position="1121"/>
        <end position="1143"/>
    </location>
</feature>
<sequence>MTHQNDRAAEGAGQYPSTNSRTALRDAQQSVIAENVHNTGGINFAFHSHVADTKNVPQIINWLSHLTPLSFADKQVQAIRIARKTPGTGQRLLEKDEFCRWRDEEDLRTLWCHGIPGAGKTILCSVVIDHLERERRDNGTSACLYVYFDHRDQRRQDANNILPCLLAQLVRQRDDASKEVNQLHQSYRLKGIPPTLDDYLDVLASEIKKLNRVYIVVDALDECQDDDELNTRDEFVRALQRLPEANTRLLFFSRHDESIKSLVNPDDRISIAATESELASYVKSRINARRELKKLVESKDEEISRALRTADTPLSEPLKTMTFLNKVVNKVVERSDGMFLLARLHMDFLASKLTIQEFEAGLKTLPKTPDEVYKLALQRIAEQKPARHALAIATLRWLVFAERALTMPELLDALAVNTLESSNDTGLKKPQGPVAEDVLTSVCVGLLVVDPVTQAVSLAHYTTRTYVETHTSTIFKPFGDSQAILAEACLLYLLSPDFLAPQLPTSPSVGKTEKQKHTFHNYAADYWGRHMAVMSGDQQRRQAIHKLAQDFLYKPAPVTRAFQVMTDYRFRSERDIWPLHVAAYFGLDRLTRNLIKRGSDPDAVTIRGETALHWATSYGHSAVVKVLITNGANPNITDNKGQTPLLQAVMGENTACIDALFHPSDMIIPDKIRPKIRSDIKDSQNWTPLRWAAAHGQLAIVQALLGYGADINAKDRDGFTALQWANSHGHGRIAELLIDHGASLGDVSSQLFYASRHGQLSLVRRIVEKASLHNRSSSRTRGNSISGGKGNRHPRTRRGGVDLDVTDDQGWTALRMAVEYGHGMVAWFLLQAGADVNKADEKGLAPLHAAAAAWASTTSTNQQGSSFAPPSSSRTKPENSNSGTIPWLLLQCGADPLQRTKLGWTPLHFACHSSPGNSDLVWLLLQHTPSAISVQTKHGETALHLACRRGHLSMASLLLTRGSDPVREALNNGATALHVAVEAGQVEVVRLLLSEQQQVNADADIVRKLLMAMDDEHATPLHYAASASASASSLPSPSTSRFKDSDLEHEKSTATEIIKLLTSTSRNTTKRDTTANVKEMVNARDRYGNTPLHKAASAERGDIIHYLIKQLNANPSAMNRKRQTPLHVAAGTGNMSIVRVFLDFNRTTGRTVSVSTEDEELDMEELGQEIEDDIKLGPNRQVVDTKIRDKSGKTAWEVITELGCVVDEF</sequence>
<feature type="compositionally biased region" description="Polar residues" evidence="4">
    <location>
        <begin position="861"/>
        <end position="882"/>
    </location>
</feature>
<comment type="caution">
    <text evidence="6">The sequence shown here is derived from an EMBL/GenBank/DDBJ whole genome shotgun (WGS) entry which is preliminary data.</text>
</comment>
<proteinExistence type="predicted"/>
<evidence type="ECO:0000256" key="2">
    <source>
        <dbReference type="ARBA" id="ARBA00023043"/>
    </source>
</evidence>
<feature type="region of interest" description="Disordered" evidence="4">
    <location>
        <begin position="1027"/>
        <end position="1048"/>
    </location>
</feature>
<feature type="repeat" description="ANK" evidence="3">
    <location>
        <begin position="972"/>
        <end position="1004"/>
    </location>
</feature>
<reference evidence="6" key="2">
    <citation type="submission" date="2023-05" db="EMBL/GenBank/DDBJ databases">
        <authorList>
            <consortium name="Lawrence Berkeley National Laboratory"/>
            <person name="Steindorff A."/>
            <person name="Hensen N."/>
            <person name="Bonometti L."/>
            <person name="Westerberg I."/>
            <person name="Brannstrom I.O."/>
            <person name="Guillou S."/>
            <person name="Cros-Aarteil S."/>
            <person name="Calhoun S."/>
            <person name="Haridas S."/>
            <person name="Kuo A."/>
            <person name="Mondo S."/>
            <person name="Pangilinan J."/>
            <person name="Riley R."/>
            <person name="Labutti K."/>
            <person name="Andreopoulos B."/>
            <person name="Lipzen A."/>
            <person name="Chen C."/>
            <person name="Yanf M."/>
            <person name="Daum C."/>
            <person name="Ng V."/>
            <person name="Clum A."/>
            <person name="Ohm R."/>
            <person name="Martin F."/>
            <person name="Silar P."/>
            <person name="Natvig D."/>
            <person name="Lalanne C."/>
            <person name="Gautier V."/>
            <person name="Ament-Velasquez S.L."/>
            <person name="Kruys A."/>
            <person name="Hutchinson M.I."/>
            <person name="Powell A.J."/>
            <person name="Barry K."/>
            <person name="Miller A.N."/>
            <person name="Grigoriev I.V."/>
            <person name="Debuchy R."/>
            <person name="Gladieux P."/>
            <person name="Thoren M.H."/>
            <person name="Johannesson H."/>
        </authorList>
    </citation>
    <scope>NUCLEOTIDE SEQUENCE</scope>
    <source>
        <strain evidence="6">PSN293</strain>
    </source>
</reference>
<dbReference type="Pfam" id="PF12796">
    <property type="entry name" value="Ank_2"/>
    <property type="match status" value="3"/>
</dbReference>
<dbReference type="InterPro" id="IPR054471">
    <property type="entry name" value="GPIID_WHD"/>
</dbReference>
<dbReference type="PROSITE" id="PS50297">
    <property type="entry name" value="ANK_REP_REGION"/>
    <property type="match status" value="8"/>
</dbReference>
<dbReference type="PANTHER" id="PTHR24198:SF165">
    <property type="entry name" value="ANKYRIN REPEAT-CONTAINING PROTEIN-RELATED"/>
    <property type="match status" value="1"/>
</dbReference>
<evidence type="ECO:0000313" key="7">
    <source>
        <dbReference type="Proteomes" id="UP001301769"/>
    </source>
</evidence>
<dbReference type="EMBL" id="MU858280">
    <property type="protein sequence ID" value="KAK4207663.1"/>
    <property type="molecule type" value="Genomic_DNA"/>
</dbReference>
<reference evidence="6" key="1">
    <citation type="journal article" date="2023" name="Mol. Phylogenet. Evol.">
        <title>Genome-scale phylogeny and comparative genomics of the fungal order Sordariales.</title>
        <authorList>
            <person name="Hensen N."/>
            <person name="Bonometti L."/>
            <person name="Westerberg I."/>
            <person name="Brannstrom I.O."/>
            <person name="Guillou S."/>
            <person name="Cros-Aarteil S."/>
            <person name="Calhoun S."/>
            <person name="Haridas S."/>
            <person name="Kuo A."/>
            <person name="Mondo S."/>
            <person name="Pangilinan J."/>
            <person name="Riley R."/>
            <person name="LaButti K."/>
            <person name="Andreopoulos B."/>
            <person name="Lipzen A."/>
            <person name="Chen C."/>
            <person name="Yan M."/>
            <person name="Daum C."/>
            <person name="Ng V."/>
            <person name="Clum A."/>
            <person name="Steindorff A."/>
            <person name="Ohm R.A."/>
            <person name="Martin F."/>
            <person name="Silar P."/>
            <person name="Natvig D.O."/>
            <person name="Lalanne C."/>
            <person name="Gautier V."/>
            <person name="Ament-Velasquez S.L."/>
            <person name="Kruys A."/>
            <person name="Hutchinson M.I."/>
            <person name="Powell A.J."/>
            <person name="Barry K."/>
            <person name="Miller A.N."/>
            <person name="Grigoriev I.V."/>
            <person name="Debuchy R."/>
            <person name="Gladieux P."/>
            <person name="Hiltunen Thoren M."/>
            <person name="Johannesson H."/>
        </authorList>
    </citation>
    <scope>NUCLEOTIDE SEQUENCE</scope>
    <source>
        <strain evidence="6">PSN293</strain>
    </source>
</reference>
<keyword evidence="7" id="KW-1185">Reference proteome</keyword>
<dbReference type="Pfam" id="PF24883">
    <property type="entry name" value="NPHP3_N"/>
    <property type="match status" value="1"/>
</dbReference>
<feature type="repeat" description="ANK" evidence="3">
    <location>
        <begin position="684"/>
        <end position="716"/>
    </location>
</feature>
<dbReference type="InterPro" id="IPR002110">
    <property type="entry name" value="Ankyrin_rpt"/>
</dbReference>